<dbReference type="KEGG" id="hmo:HM1_1459"/>
<organism evidence="1 2">
    <name type="scientific">Heliobacterium modesticaldum (strain ATCC 51547 / Ice1)</name>
    <dbReference type="NCBI Taxonomy" id="498761"/>
    <lineage>
        <taxon>Bacteria</taxon>
        <taxon>Bacillati</taxon>
        <taxon>Bacillota</taxon>
        <taxon>Clostridia</taxon>
        <taxon>Eubacteriales</taxon>
        <taxon>Heliobacteriaceae</taxon>
        <taxon>Heliomicrobium</taxon>
    </lineage>
</organism>
<evidence type="ECO:0000313" key="1">
    <source>
        <dbReference type="EMBL" id="ABZ84032.1"/>
    </source>
</evidence>
<sequence>MRCLLVNCQPEEVLRQNARKICGKWALQRFCNGTFLPTSLSNKYTSETKRGEADEILYE</sequence>
<dbReference type="HOGENOM" id="CLU_2954206_0_0_9"/>
<proteinExistence type="predicted"/>
<evidence type="ECO:0000313" key="2">
    <source>
        <dbReference type="Proteomes" id="UP000008550"/>
    </source>
</evidence>
<protein>
    <submittedName>
        <fullName evidence="1">Uncharacterized protein</fullName>
    </submittedName>
</protein>
<dbReference type="EMBL" id="CP000930">
    <property type="protein sequence ID" value="ABZ84032.1"/>
    <property type="molecule type" value="Genomic_DNA"/>
</dbReference>
<keyword evidence="2" id="KW-1185">Reference proteome</keyword>
<name>B0TCK6_HELMI</name>
<accession>B0TCK6</accession>
<dbReference type="Proteomes" id="UP000008550">
    <property type="component" value="Chromosome"/>
</dbReference>
<dbReference type="AlphaFoldDB" id="B0TCK6"/>
<gene>
    <name evidence="1" type="ORF">HM1_1459</name>
</gene>
<reference evidence="1 2" key="1">
    <citation type="journal article" date="2008" name="J. Bacteriol.">
        <title>The genome of Heliobacterium modesticaldum, a phototrophic representative of the Firmicutes containing the simplest photosynthetic apparatus.</title>
        <authorList>
            <person name="Sattley W.M."/>
            <person name="Madigan M.T."/>
            <person name="Swingley W.D."/>
            <person name="Cheung P.C."/>
            <person name="Clocksin K.M."/>
            <person name="Conrad A.L."/>
            <person name="Dejesa L.C."/>
            <person name="Honchak B.M."/>
            <person name="Jung D.O."/>
            <person name="Karbach L.E."/>
            <person name="Kurdoglu A."/>
            <person name="Lahiri S."/>
            <person name="Mastrian S.D."/>
            <person name="Page L.E."/>
            <person name="Taylor H.L."/>
            <person name="Wang Z.T."/>
            <person name="Raymond J."/>
            <person name="Chen M."/>
            <person name="Blankenship R.E."/>
            <person name="Touchman J.W."/>
        </authorList>
    </citation>
    <scope>NUCLEOTIDE SEQUENCE [LARGE SCALE GENOMIC DNA]</scope>
    <source>
        <strain evidence="2">ATCC 51547 / Ice1</strain>
    </source>
</reference>